<dbReference type="KEGG" id="bhc:JFL75_17105"/>
<dbReference type="PANTHER" id="PTHR28255">
    <property type="match status" value="1"/>
</dbReference>
<dbReference type="InterPro" id="IPR038084">
    <property type="entry name" value="PduO/GlcC-like_sf"/>
</dbReference>
<dbReference type="Proteomes" id="UP000595917">
    <property type="component" value="Chromosome"/>
</dbReference>
<dbReference type="Pfam" id="PF03928">
    <property type="entry name" value="HbpS-like"/>
    <property type="match status" value="1"/>
</dbReference>
<dbReference type="NCBIfam" id="NF002696">
    <property type="entry name" value="PRK02487.1-5"/>
    <property type="match status" value="1"/>
</dbReference>
<dbReference type="PANTHER" id="PTHR28255:SF1">
    <property type="entry name" value="UPF0303 PROTEIN YBR137W"/>
    <property type="match status" value="1"/>
</dbReference>
<dbReference type="SUPFAM" id="SSF143744">
    <property type="entry name" value="GlcG-like"/>
    <property type="match status" value="1"/>
</dbReference>
<evidence type="ECO:0000313" key="1">
    <source>
        <dbReference type="EMBL" id="QQO08628.1"/>
    </source>
</evidence>
<gene>
    <name evidence="1" type="ORF">JFL75_17105</name>
</gene>
<dbReference type="Gene3D" id="3.30.450.150">
    <property type="entry name" value="Haem-degrading domain"/>
    <property type="match status" value="1"/>
</dbReference>
<proteinExistence type="predicted"/>
<dbReference type="EMBL" id="CP067089">
    <property type="protein sequence ID" value="QQO08628.1"/>
    <property type="molecule type" value="Genomic_DNA"/>
</dbReference>
<dbReference type="AlphaFoldDB" id="A0A7T8BAX7"/>
<reference evidence="1" key="1">
    <citation type="submission" date="2021-01" db="EMBL/GenBank/DDBJ databases">
        <title>Description of Breznakiella homolactica.</title>
        <authorList>
            <person name="Song Y."/>
            <person name="Brune A."/>
        </authorList>
    </citation>
    <scope>NUCLEOTIDE SEQUENCE</scope>
    <source>
        <strain evidence="1">RmG30</strain>
    </source>
</reference>
<organism evidence="1 2">
    <name type="scientific">Breznakiella homolactica</name>
    <dbReference type="NCBI Taxonomy" id="2798577"/>
    <lineage>
        <taxon>Bacteria</taxon>
        <taxon>Pseudomonadati</taxon>
        <taxon>Spirochaetota</taxon>
        <taxon>Spirochaetia</taxon>
        <taxon>Spirochaetales</taxon>
        <taxon>Breznakiellaceae</taxon>
        <taxon>Breznakiella</taxon>
    </lineage>
</organism>
<dbReference type="InterPro" id="IPR010371">
    <property type="entry name" value="YBR137W-like"/>
</dbReference>
<protein>
    <submittedName>
        <fullName evidence="1">Heme-degrading domain-containing protein</fullName>
    </submittedName>
</protein>
<keyword evidence="2" id="KW-1185">Reference proteome</keyword>
<dbReference type="InterPro" id="IPR005624">
    <property type="entry name" value="PduO/GlcC-like"/>
</dbReference>
<name>A0A7T8BAX7_9SPIR</name>
<evidence type="ECO:0000313" key="2">
    <source>
        <dbReference type="Proteomes" id="UP000595917"/>
    </source>
</evidence>
<accession>A0A7T8BAX7</accession>
<dbReference type="RefSeq" id="WP_215625934.1">
    <property type="nucleotide sequence ID" value="NZ_CP067089.2"/>
</dbReference>
<dbReference type="PIRSF" id="PIRSF008757">
    <property type="entry name" value="UCP008757"/>
    <property type="match status" value="1"/>
</dbReference>
<sequence length="168" mass="18374">MTIDDCITVLETQESMLQFESFNRTRAWELGTVFALAAAEKKLSVTICIRLFSGLTLFQYACEGTNLNNESWINRKYNTVRDLETSTLLHALLLKKKGKTLEDKGLDPAQYVACGGGFPIRLKDSGTIGAVLVSGLPHAEDHGLLVECIAAYLKTDNVPALPPGECPL</sequence>